<keyword evidence="2" id="KW-1185">Reference proteome</keyword>
<evidence type="ECO:0000313" key="1">
    <source>
        <dbReference type="EMBL" id="EOR93159.1"/>
    </source>
</evidence>
<protein>
    <submittedName>
        <fullName evidence="1">Uncharacterized protein</fullName>
    </submittedName>
</protein>
<proteinExistence type="predicted"/>
<sequence>MVSSFLLPKYKKGIMEVRFLPAIFLYLLKEGTIRTDFAEKTV</sequence>
<reference evidence="1 2" key="1">
    <citation type="journal article" date="2013" name="Genome Announc.">
        <title>Draft Genome Sequence of Arcticibacter svalbardensis Strain MN12-7T, a Member of the Family Sphingobacteriaceae Isolated from an Arctic Soil Sample.</title>
        <authorList>
            <person name="Shivaji S."/>
            <person name="Ara S."/>
            <person name="Prasad S."/>
            <person name="Manasa B.P."/>
            <person name="Begum Z."/>
            <person name="Singh A."/>
            <person name="Kumar Pinnaka A."/>
        </authorList>
    </citation>
    <scope>NUCLEOTIDE SEQUENCE [LARGE SCALE GENOMIC DNA]</scope>
    <source>
        <strain evidence="1 2">MN12-7</strain>
    </source>
</reference>
<dbReference type="EMBL" id="AQPN01000126">
    <property type="protein sequence ID" value="EOR93159.1"/>
    <property type="molecule type" value="Genomic_DNA"/>
</dbReference>
<comment type="caution">
    <text evidence="1">The sequence shown here is derived from an EMBL/GenBank/DDBJ whole genome shotgun (WGS) entry which is preliminary data.</text>
</comment>
<organism evidence="1 2">
    <name type="scientific">Arcticibacter svalbardensis MN12-7</name>
    <dbReference type="NCBI Taxonomy" id="1150600"/>
    <lineage>
        <taxon>Bacteria</taxon>
        <taxon>Pseudomonadati</taxon>
        <taxon>Bacteroidota</taxon>
        <taxon>Sphingobacteriia</taxon>
        <taxon>Sphingobacteriales</taxon>
        <taxon>Sphingobacteriaceae</taxon>
        <taxon>Arcticibacter</taxon>
    </lineage>
</organism>
<dbReference type="AlphaFoldDB" id="R9GW79"/>
<gene>
    <name evidence="1" type="ORF">ADIARSV_3659</name>
</gene>
<evidence type="ECO:0000313" key="2">
    <source>
        <dbReference type="Proteomes" id="UP000014174"/>
    </source>
</evidence>
<accession>R9GW79</accession>
<name>R9GW79_9SPHI</name>
<dbReference type="Proteomes" id="UP000014174">
    <property type="component" value="Unassembled WGS sequence"/>
</dbReference>